<evidence type="ECO:0000313" key="2">
    <source>
        <dbReference type="EMBL" id="BCU03645.1"/>
    </source>
</evidence>
<evidence type="ECO:0008006" key="4">
    <source>
        <dbReference type="Google" id="ProtNLM"/>
    </source>
</evidence>
<dbReference type="EMBL" id="LC625835">
    <property type="protein sequence ID" value="BCU03645.1"/>
    <property type="molecule type" value="Genomic_DNA"/>
</dbReference>
<feature type="region of interest" description="Disordered" evidence="1">
    <location>
        <begin position="1"/>
        <end position="64"/>
    </location>
</feature>
<name>A0A811BSX5_9VIRU</name>
<evidence type="ECO:0000313" key="3">
    <source>
        <dbReference type="Proteomes" id="UP001253637"/>
    </source>
</evidence>
<organism evidence="2 3">
    <name type="scientific">Pandoravirus japonicus</name>
    <dbReference type="NCBI Taxonomy" id="2823154"/>
    <lineage>
        <taxon>Viruses</taxon>
        <taxon>Pandoravirus</taxon>
    </lineage>
</organism>
<reference evidence="2" key="1">
    <citation type="submission" date="2021-04" db="EMBL/GenBank/DDBJ databases">
        <title>Draft Genome Sequence of Pandoravirus japonicus, Isolated from the Sabaishi River of Niigata, Japan.</title>
        <authorList>
            <person name="Hosokawa N."/>
            <person name="Takahashi H."/>
            <person name="Aoki K."/>
            <person name="Takemura M."/>
        </authorList>
    </citation>
    <scope>NUCLEOTIDE SEQUENCE</scope>
</reference>
<sequence>MDGRSVPCAKRPTPPSDPSQQEAARQREGKRHKGDSDTTTSPGQATPDLERKEAATAGPVEPAVGSIDAGAQQCESLVDALPDEVLCDIAGRIYPTSALVRAGSACRRLCQAAAFVRTQRTASRRRSGPHADPIGCAHQLLNAISLDDPDGVVDALDIGHVSLDDLLDPDYLWSVATPSAVAMIFGTRAYADDRSVMGRPVLRSLIDDPARTGYYTPLRAAVLCGSVACVRVLVSVGARMSAAEAGALVRSVASDLAWNEIRVTTLSRPVPRIDDISRAGARPRAVRGCTGSYIDPVELLSPVLCSLPRSCLSGLSARGTLHAAVLKAIGRLAYYDYREFPLWPVAVGMDAPASSGFSPSVDAALDAALVEDTVRAVDRIVAQASTFATFLVHHGCRLSDSIHPPFGQSTFLACKGYAASPQYRRTVDCMTLPAVVRRFVVKMAKIDVWLPDGESAKLRDRLFSESVTFVLESFVAACDRACPPAAAP</sequence>
<accession>A0A811BSX5</accession>
<protein>
    <recommendedName>
        <fullName evidence="4">F-box incomplete domain containing protein</fullName>
    </recommendedName>
</protein>
<dbReference type="Proteomes" id="UP001253637">
    <property type="component" value="Segment"/>
</dbReference>
<proteinExistence type="predicted"/>
<evidence type="ECO:0000256" key="1">
    <source>
        <dbReference type="SAM" id="MobiDB-lite"/>
    </source>
</evidence>